<gene>
    <name evidence="10" type="primary">rne_2</name>
    <name evidence="10" type="ORF">A8U91_01550</name>
</gene>
<evidence type="ECO:0000256" key="3">
    <source>
        <dbReference type="ARBA" id="ARBA00022723"/>
    </source>
</evidence>
<dbReference type="Pfam" id="PF10150">
    <property type="entry name" value="RNase_E_G"/>
    <property type="match status" value="1"/>
</dbReference>
<evidence type="ECO:0000259" key="9">
    <source>
        <dbReference type="Pfam" id="PF10150"/>
    </source>
</evidence>
<dbReference type="EMBL" id="MAJD01000001">
    <property type="protein sequence ID" value="OBX37194.1"/>
    <property type="molecule type" value="Genomic_DNA"/>
</dbReference>
<feature type="region of interest" description="Disordered" evidence="8">
    <location>
        <begin position="69"/>
        <end position="89"/>
    </location>
</feature>
<dbReference type="EC" id="3.1.26.12" evidence="10"/>
<dbReference type="AlphaFoldDB" id="A0A1B8P4J6"/>
<dbReference type="PANTHER" id="PTHR30001">
    <property type="entry name" value="RIBONUCLEASE"/>
    <property type="match status" value="1"/>
</dbReference>
<dbReference type="PATRIC" id="fig|2746.7.peg.1595"/>
<protein>
    <submittedName>
        <fullName evidence="10">Ribonuclease E</fullName>
        <ecNumber evidence="10">3.1.26.12</ecNumber>
    </submittedName>
</protein>
<evidence type="ECO:0000256" key="4">
    <source>
        <dbReference type="ARBA" id="ARBA00022759"/>
    </source>
</evidence>
<feature type="domain" description="RNA-binding protein AU-1/Ribonuclease E/G" evidence="9">
    <location>
        <begin position="1"/>
        <end position="76"/>
    </location>
</feature>
<dbReference type="GO" id="GO:0003723">
    <property type="term" value="F:RNA binding"/>
    <property type="evidence" value="ECO:0007669"/>
    <property type="project" value="UniProtKB-KW"/>
</dbReference>
<keyword evidence="2" id="KW-0540">Nuclease</keyword>
<keyword evidence="4" id="KW-0255">Endonuclease</keyword>
<dbReference type="InterPro" id="IPR004659">
    <property type="entry name" value="RNase_E/G"/>
</dbReference>
<evidence type="ECO:0000256" key="2">
    <source>
        <dbReference type="ARBA" id="ARBA00022722"/>
    </source>
</evidence>
<dbReference type="InterPro" id="IPR019307">
    <property type="entry name" value="RNA-bd_AU-1/RNase_E/G"/>
</dbReference>
<dbReference type="GO" id="GO:0008995">
    <property type="term" value="F:ribonuclease E activity"/>
    <property type="evidence" value="ECO:0007669"/>
    <property type="project" value="UniProtKB-EC"/>
</dbReference>
<dbReference type="Proteomes" id="UP000092504">
    <property type="component" value="Unassembled WGS sequence"/>
</dbReference>
<keyword evidence="5 10" id="KW-0378">Hydrolase</keyword>
<reference evidence="10 11" key="1">
    <citation type="submission" date="2016-06" db="EMBL/GenBank/DDBJ databases">
        <title>Genome sequence of halotolerant plant growth promoting strain of Halomonas elongata HEK1 isolated from salterns of Rann of Kutch, Gujarat, India.</title>
        <authorList>
            <person name="Gaba S."/>
            <person name="Singh R.N."/>
            <person name="Abrol S."/>
            <person name="Kaushik R."/>
            <person name="Saxena A.K."/>
        </authorList>
    </citation>
    <scope>NUCLEOTIDE SEQUENCE [LARGE SCALE GENOMIC DNA]</scope>
    <source>
        <strain evidence="10 11">HEK1</strain>
    </source>
</reference>
<dbReference type="GO" id="GO:0006364">
    <property type="term" value="P:rRNA processing"/>
    <property type="evidence" value="ECO:0007669"/>
    <property type="project" value="TreeGrafter"/>
</dbReference>
<dbReference type="GO" id="GO:0005737">
    <property type="term" value="C:cytoplasm"/>
    <property type="evidence" value="ECO:0007669"/>
    <property type="project" value="TreeGrafter"/>
</dbReference>
<dbReference type="GO" id="GO:0046872">
    <property type="term" value="F:metal ion binding"/>
    <property type="evidence" value="ECO:0007669"/>
    <property type="project" value="UniProtKB-KW"/>
</dbReference>
<sequence length="100" mass="10757">MPNNPRAGGISRRIEGEERAQLKEAMGQLTVPDKMGLIVRTAGIGRSPEELQWDLDYLVQVWESITGEAGKRPAPSSSIANPTSSSAPCATTCARISARY</sequence>
<keyword evidence="7" id="KW-0694">RNA-binding</keyword>
<evidence type="ECO:0000256" key="1">
    <source>
        <dbReference type="ARBA" id="ARBA00001946"/>
    </source>
</evidence>
<evidence type="ECO:0000313" key="11">
    <source>
        <dbReference type="Proteomes" id="UP000092504"/>
    </source>
</evidence>
<evidence type="ECO:0000256" key="7">
    <source>
        <dbReference type="ARBA" id="ARBA00022884"/>
    </source>
</evidence>
<evidence type="ECO:0000313" key="10">
    <source>
        <dbReference type="EMBL" id="OBX37194.1"/>
    </source>
</evidence>
<evidence type="ECO:0000256" key="6">
    <source>
        <dbReference type="ARBA" id="ARBA00022842"/>
    </source>
</evidence>
<keyword evidence="3" id="KW-0479">Metal-binding</keyword>
<keyword evidence="6" id="KW-0460">Magnesium</keyword>
<evidence type="ECO:0000256" key="8">
    <source>
        <dbReference type="SAM" id="MobiDB-lite"/>
    </source>
</evidence>
<evidence type="ECO:0000256" key="5">
    <source>
        <dbReference type="ARBA" id="ARBA00022801"/>
    </source>
</evidence>
<name>A0A1B8P4J6_HALEL</name>
<proteinExistence type="predicted"/>
<comment type="caution">
    <text evidence="10">The sequence shown here is derived from an EMBL/GenBank/DDBJ whole genome shotgun (WGS) entry which is preliminary data.</text>
</comment>
<feature type="compositionally biased region" description="Low complexity" evidence="8">
    <location>
        <begin position="73"/>
        <end position="88"/>
    </location>
</feature>
<accession>A0A1B8P4J6</accession>
<organism evidence="10 11">
    <name type="scientific">Halomonas elongata</name>
    <dbReference type="NCBI Taxonomy" id="2746"/>
    <lineage>
        <taxon>Bacteria</taxon>
        <taxon>Pseudomonadati</taxon>
        <taxon>Pseudomonadota</taxon>
        <taxon>Gammaproteobacteria</taxon>
        <taxon>Oceanospirillales</taxon>
        <taxon>Halomonadaceae</taxon>
        <taxon>Halomonas</taxon>
    </lineage>
</organism>
<dbReference type="PANTHER" id="PTHR30001:SF1">
    <property type="entry name" value="RIBONUCLEASE E_G-LIKE PROTEIN, CHLOROPLASTIC"/>
    <property type="match status" value="1"/>
</dbReference>
<comment type="cofactor">
    <cofactor evidence="1">
        <name>Mg(2+)</name>
        <dbReference type="ChEBI" id="CHEBI:18420"/>
    </cofactor>
</comment>